<evidence type="ECO:0000256" key="2">
    <source>
        <dbReference type="ARBA" id="ARBA00004531"/>
    </source>
</evidence>
<evidence type="ECO:0000256" key="16">
    <source>
        <dbReference type="SAM" id="Phobius"/>
    </source>
</evidence>
<dbReference type="InterPro" id="IPR013151">
    <property type="entry name" value="Immunoglobulin_dom"/>
</dbReference>
<evidence type="ECO:0000256" key="10">
    <source>
        <dbReference type="ARBA" id="ARBA00023139"/>
    </source>
</evidence>
<evidence type="ECO:0000256" key="14">
    <source>
        <dbReference type="ARBA" id="ARBA00023319"/>
    </source>
</evidence>
<keyword evidence="12" id="KW-0325">Glycoprotein</keyword>
<evidence type="ECO:0000256" key="4">
    <source>
        <dbReference type="ARBA" id="ARBA00022511"/>
    </source>
</evidence>
<dbReference type="RefSeq" id="XP_039236119.1">
    <property type="nucleotide sequence ID" value="XM_039380185.1"/>
</dbReference>
<evidence type="ECO:0000259" key="17">
    <source>
        <dbReference type="PROSITE" id="PS50835"/>
    </source>
</evidence>
<feature type="transmembrane region" description="Helical" evidence="16">
    <location>
        <begin position="853"/>
        <end position="876"/>
    </location>
</feature>
<dbReference type="Gene3D" id="2.60.40.10">
    <property type="entry name" value="Immunoglobulins"/>
    <property type="match status" value="2"/>
</dbReference>
<dbReference type="Pfam" id="PF07679">
    <property type="entry name" value="I-set"/>
    <property type="match status" value="1"/>
</dbReference>
<evidence type="ECO:0000256" key="12">
    <source>
        <dbReference type="ARBA" id="ARBA00023180"/>
    </source>
</evidence>
<keyword evidence="4" id="KW-1032">Host cell membrane</keyword>
<dbReference type="Gene3D" id="1.10.287.210">
    <property type="match status" value="1"/>
</dbReference>
<accession>A0A7R5KI96</accession>
<evidence type="ECO:0000256" key="13">
    <source>
        <dbReference type="ARBA" id="ARBA00023288"/>
    </source>
</evidence>
<keyword evidence="13" id="KW-0449">Lipoprotein</keyword>
<feature type="domain" description="Ig-like" evidence="17">
    <location>
        <begin position="287"/>
        <end position="356"/>
    </location>
</feature>
<dbReference type="InterPro" id="IPR003599">
    <property type="entry name" value="Ig_sub"/>
</dbReference>
<evidence type="ECO:0000256" key="3">
    <source>
        <dbReference type="ARBA" id="ARBA00004563"/>
    </source>
</evidence>
<dbReference type="AlphaFoldDB" id="A0A7R5KI96"/>
<evidence type="ECO:0000256" key="7">
    <source>
        <dbReference type="ARBA" id="ARBA00022870"/>
    </source>
</evidence>
<keyword evidence="11" id="KW-1015">Disulfide bond</keyword>
<evidence type="ECO:0000256" key="11">
    <source>
        <dbReference type="ARBA" id="ARBA00023157"/>
    </source>
</evidence>
<feature type="domain" description="Ig-like" evidence="17">
    <location>
        <begin position="52"/>
        <end position="152"/>
    </location>
</feature>
<dbReference type="InterPro" id="IPR018154">
    <property type="entry name" value="TLV/ENV_coat_polyprotein"/>
</dbReference>
<dbReference type="PROSITE" id="PS50835">
    <property type="entry name" value="IG_LIKE"/>
    <property type="match status" value="3"/>
</dbReference>
<dbReference type="Proteomes" id="UP000504627">
    <property type="component" value="Unplaced"/>
</dbReference>
<feature type="region of interest" description="Disordered" evidence="15">
    <location>
        <begin position="1"/>
        <end position="32"/>
    </location>
</feature>
<dbReference type="PANTHER" id="PTHR10424:SF81">
    <property type="entry name" value="ERVV2 PROTEIN"/>
    <property type="match status" value="1"/>
</dbReference>
<dbReference type="SUPFAM" id="SSF48726">
    <property type="entry name" value="Immunoglobulin"/>
    <property type="match status" value="2"/>
</dbReference>
<gene>
    <name evidence="19" type="primary">LOC120323049</name>
</gene>
<protein>
    <submittedName>
        <fullName evidence="19">Uncharacterized protein LOC120323049</fullName>
    </submittedName>
</protein>
<evidence type="ECO:0000256" key="9">
    <source>
        <dbReference type="ARBA" id="ARBA00023136"/>
    </source>
</evidence>
<dbReference type="InterPro" id="IPR007110">
    <property type="entry name" value="Ig-like_dom"/>
</dbReference>
<evidence type="ECO:0000256" key="6">
    <source>
        <dbReference type="ARBA" id="ARBA00022692"/>
    </source>
</evidence>
<evidence type="ECO:0000256" key="8">
    <source>
        <dbReference type="ARBA" id="ARBA00022989"/>
    </source>
</evidence>
<proteinExistence type="predicted"/>
<keyword evidence="14" id="KW-0393">Immunoglobulin domain</keyword>
<feature type="compositionally biased region" description="Basic and acidic residues" evidence="15">
    <location>
        <begin position="1"/>
        <end position="22"/>
    </location>
</feature>
<dbReference type="Pfam" id="PF00429">
    <property type="entry name" value="TLV_coat"/>
    <property type="match status" value="1"/>
</dbReference>
<comment type="subcellular location">
    <subcellularLocation>
        <location evidence="1">Host cell membrane</location>
        <topology evidence="1">Single-pass type I membrane protein</topology>
    </subcellularLocation>
    <subcellularLocation>
        <location evidence="2">Host endomembrane system</location>
        <topology evidence="2">Peripheral membrane protein</topology>
    </subcellularLocation>
    <subcellularLocation>
        <location evidence="3">Virion membrane</location>
        <topology evidence="3">Single-pass type I membrane protein</topology>
    </subcellularLocation>
</comment>
<evidence type="ECO:0000256" key="1">
    <source>
        <dbReference type="ARBA" id="ARBA00004402"/>
    </source>
</evidence>
<dbReference type="InterPro" id="IPR013098">
    <property type="entry name" value="Ig_I-set"/>
</dbReference>
<name>A0A7R5KI96_9PASS</name>
<keyword evidence="5" id="KW-0945">Host-virus interaction</keyword>
<evidence type="ECO:0000256" key="5">
    <source>
        <dbReference type="ARBA" id="ARBA00022581"/>
    </source>
</evidence>
<dbReference type="SUPFAM" id="SSF58069">
    <property type="entry name" value="Virus ectodomain"/>
    <property type="match status" value="1"/>
</dbReference>
<keyword evidence="9 16" id="KW-0472">Membrane</keyword>
<evidence type="ECO:0000313" key="19">
    <source>
        <dbReference type="RefSeq" id="XP_039236119.1"/>
    </source>
</evidence>
<sequence length="910" mass="104187">MGRSSPGDHDDLHGSESRRNRQLDPLYSGQEGSSFVVGRTSLTHKNGISSQPLRIIVFLGLISLAETTVRIETPDPYLFVPEHTDVNLTCLFSDDQGAELRDVHVKWRWRDQDQIMTEGVTTVWDATQQKGYTVLQVPKVYKAMEGTYMCVVWIWESFDYGHIEIQTINTTQKTVTKVRVLPTRKQSDMWDGPPLKINCTFQFDDCQKSIKVKWWKLNLANQSWESQSQGVSWWSNSKGGKGWLNISNPRVGKTEGTFLCVVSCGEEKDHGIRTAVAVPHQGIRVRPEHSVYSAQEGRDLILSCKIPEGQYFEYGWWFKGQNLKVGKRHQIEKRADTIVLKIKEIQRREDEGQYTCWISRDDWWDTGITVVHVRTERITRQVSNLQIPDREVEQENLVVGLIRDFGKVQNVTKITACLPMPHAAGDPIPWGIIPVPEIPRMFKNTTWNCRFVTRTWNEMTDACLLIDKVTKKQCEQMPGYFRWVESEKIGKLEGNCLISGSVTHPCYKVQVRIKREKQEEVCQNTTSSTTMEEWQTIWGPSLLETYSYIGKVQWCIHWKGKKNQTYSIGNRGNHNWRTETRTKEDWNCTRIYTCDTPDDEIGLIPVKTLLQLGCECRGYNHTIKGSVKNIDCRTTTVRSPGNLVWVMGHGQWATHIPIDGPVVPVTLGIPTLCPFWKQDKLTSVEIQPRGKREISKDIDNLGLGDWHEPSAGVKFGWALESLFAPISTYRNREMLFKLMGQTERLAAVTKKGFKDLNLQLQATSRMTIQNRMALDLILLKEHGVCGYLHAKDEHCCVHIPNVTQEVEKDISQLEQIDENVHELQKEAEHNWIGQLFSSLGLHVSGWISSVIQYGILIVIIIVIAITVYKCLLGMIVKEGQHTRRIMKAITRKEVISPQNESPPTYQETTA</sequence>
<keyword evidence="10" id="KW-0564">Palmitate</keyword>
<feature type="domain" description="Ig-like" evidence="17">
    <location>
        <begin position="176"/>
        <end position="279"/>
    </location>
</feature>
<dbReference type="PANTHER" id="PTHR10424">
    <property type="entry name" value="VIRAL ENVELOPE PROTEIN"/>
    <property type="match status" value="1"/>
</dbReference>
<keyword evidence="8 16" id="KW-1133">Transmembrane helix</keyword>
<keyword evidence="18" id="KW-1185">Reference proteome</keyword>
<dbReference type="InterPro" id="IPR036179">
    <property type="entry name" value="Ig-like_dom_sf"/>
</dbReference>
<reference evidence="19" key="1">
    <citation type="submission" date="2025-08" db="UniProtKB">
        <authorList>
            <consortium name="RefSeq"/>
        </authorList>
    </citation>
    <scope>IDENTIFICATION</scope>
    <source>
        <tissue evidence="19">Muscle</tissue>
    </source>
</reference>
<keyword evidence="6 16" id="KW-0812">Transmembrane</keyword>
<evidence type="ECO:0000313" key="18">
    <source>
        <dbReference type="Proteomes" id="UP000504627"/>
    </source>
</evidence>
<dbReference type="InterPro" id="IPR013783">
    <property type="entry name" value="Ig-like_fold"/>
</dbReference>
<keyword evidence="7" id="KW-1043">Host membrane</keyword>
<dbReference type="InParanoid" id="A0A7R5KI96"/>
<organism evidence="18 19">
    <name type="scientific">Pipra filicauda</name>
    <name type="common">Wire-tailed manakin</name>
    <dbReference type="NCBI Taxonomy" id="649802"/>
    <lineage>
        <taxon>Eukaryota</taxon>
        <taxon>Metazoa</taxon>
        <taxon>Chordata</taxon>
        <taxon>Craniata</taxon>
        <taxon>Vertebrata</taxon>
        <taxon>Euteleostomi</taxon>
        <taxon>Archelosauria</taxon>
        <taxon>Archosauria</taxon>
        <taxon>Dinosauria</taxon>
        <taxon>Saurischia</taxon>
        <taxon>Theropoda</taxon>
        <taxon>Coelurosauria</taxon>
        <taxon>Aves</taxon>
        <taxon>Neognathae</taxon>
        <taxon>Neoaves</taxon>
        <taxon>Telluraves</taxon>
        <taxon>Australaves</taxon>
        <taxon>Passeriformes</taxon>
        <taxon>Pipridae</taxon>
        <taxon>Pipra</taxon>
    </lineage>
</organism>
<dbReference type="SMART" id="SM00409">
    <property type="entry name" value="IG"/>
    <property type="match status" value="3"/>
</dbReference>
<dbReference type="GeneID" id="120323049"/>
<evidence type="ECO:0000256" key="15">
    <source>
        <dbReference type="SAM" id="MobiDB-lite"/>
    </source>
</evidence>
<dbReference type="Pfam" id="PF00047">
    <property type="entry name" value="ig"/>
    <property type="match status" value="1"/>
</dbReference>